<feature type="compositionally biased region" description="Polar residues" evidence="1">
    <location>
        <begin position="168"/>
        <end position="185"/>
    </location>
</feature>
<evidence type="ECO:0000256" key="1">
    <source>
        <dbReference type="SAM" id="MobiDB-lite"/>
    </source>
</evidence>
<sequence length="323" mass="37740">MSDNKDEEEYVIVDTPVEEEAVEEEQEAVAEEQQEEQTQIDDDDERLSNDGEDAEEDRNQRKLSTAEQNRRRKEKRRQARERDKQEIERLRQENMNLSQRLTGLETNFVRRDAQTIEEQLEQTARDYRAAEDVIAKAVDAGNGQAVAEALRIRDQIVSKAQTLNAQKQQIQNYQAPRQTVQQPSNRPDPLLKRAAERWMDKNDWYDQSSNDDDALVVRTIDDKLTAEGWDPRTEDYWEELDARAKKYLPHRYGKSESVSQSAPKRKGPPVAGSGRENAPVSTRREVYISPERKQAMEDAGYWEDPEKRKRMLKRYAEQDRNSN</sequence>
<feature type="compositionally biased region" description="Acidic residues" evidence="1">
    <location>
        <begin position="1"/>
        <end position="56"/>
    </location>
</feature>
<feature type="region of interest" description="Disordered" evidence="1">
    <location>
        <begin position="168"/>
        <end position="188"/>
    </location>
</feature>
<evidence type="ECO:0000313" key="2">
    <source>
        <dbReference type="EMBL" id="CAB4167419.1"/>
    </source>
</evidence>
<name>A0A6J5P6I3_9CAUD</name>
<dbReference type="EMBL" id="LR796817">
    <property type="protein sequence ID" value="CAB4167419.1"/>
    <property type="molecule type" value="Genomic_DNA"/>
</dbReference>
<organism evidence="2">
    <name type="scientific">uncultured Caudovirales phage</name>
    <dbReference type="NCBI Taxonomy" id="2100421"/>
    <lineage>
        <taxon>Viruses</taxon>
        <taxon>Duplodnaviria</taxon>
        <taxon>Heunggongvirae</taxon>
        <taxon>Uroviricota</taxon>
        <taxon>Caudoviricetes</taxon>
        <taxon>Peduoviridae</taxon>
        <taxon>Maltschvirus</taxon>
        <taxon>Maltschvirus maltsch</taxon>
    </lineage>
</organism>
<feature type="region of interest" description="Disordered" evidence="1">
    <location>
        <begin position="1"/>
        <end position="95"/>
    </location>
</feature>
<reference evidence="2" key="1">
    <citation type="submission" date="2020-04" db="EMBL/GenBank/DDBJ databases">
        <authorList>
            <person name="Chiriac C."/>
            <person name="Salcher M."/>
            <person name="Ghai R."/>
            <person name="Kavagutti S V."/>
        </authorList>
    </citation>
    <scope>NUCLEOTIDE SEQUENCE</scope>
</reference>
<protein>
    <submittedName>
        <fullName evidence="2">Uncharacterized protein</fullName>
    </submittedName>
</protein>
<proteinExistence type="predicted"/>
<feature type="region of interest" description="Disordered" evidence="1">
    <location>
        <begin position="252"/>
        <end position="307"/>
    </location>
</feature>
<gene>
    <name evidence="2" type="ORF">UFOVP868_19</name>
</gene>
<feature type="compositionally biased region" description="Basic residues" evidence="1">
    <location>
        <begin position="70"/>
        <end position="79"/>
    </location>
</feature>
<accession>A0A6J5P6I3</accession>
<feature type="compositionally biased region" description="Basic and acidic residues" evidence="1">
    <location>
        <begin position="282"/>
        <end position="296"/>
    </location>
</feature>
<feature type="compositionally biased region" description="Basic and acidic residues" evidence="1">
    <location>
        <begin position="80"/>
        <end position="92"/>
    </location>
</feature>